<keyword evidence="4" id="KW-0547">Nucleotide-binding</keyword>
<feature type="compositionally biased region" description="Low complexity" evidence="9">
    <location>
        <begin position="875"/>
        <end position="897"/>
    </location>
</feature>
<accession>A0AAF0EWI7</accession>
<dbReference type="InterPro" id="IPR003439">
    <property type="entry name" value="ABC_transporter-like_ATP-bd"/>
</dbReference>
<feature type="transmembrane region" description="Helical" evidence="10">
    <location>
        <begin position="381"/>
        <end position="402"/>
    </location>
</feature>
<dbReference type="PROSITE" id="PS50929">
    <property type="entry name" value="ABC_TM1F"/>
    <property type="match status" value="1"/>
</dbReference>
<evidence type="ECO:0000256" key="7">
    <source>
        <dbReference type="ARBA" id="ARBA00023136"/>
    </source>
</evidence>
<dbReference type="Pfam" id="PF00664">
    <property type="entry name" value="ABC_membrane"/>
    <property type="match status" value="1"/>
</dbReference>
<keyword evidence="3 10" id="KW-0812">Transmembrane</keyword>
<dbReference type="FunFam" id="3.40.50.300:FF:000287">
    <property type="entry name" value="Multidrug ABC transporter ATP-binding protein"/>
    <property type="match status" value="1"/>
</dbReference>
<dbReference type="SMART" id="SM00382">
    <property type="entry name" value="AAA"/>
    <property type="match status" value="1"/>
</dbReference>
<dbReference type="InterPro" id="IPR039421">
    <property type="entry name" value="Type_1_exporter"/>
</dbReference>
<keyword evidence="7 10" id="KW-0472">Membrane</keyword>
<dbReference type="InterPro" id="IPR003593">
    <property type="entry name" value="AAA+_ATPase"/>
</dbReference>
<evidence type="ECO:0000313" key="15">
    <source>
        <dbReference type="Proteomes" id="UP001219933"/>
    </source>
</evidence>
<reference evidence="14" key="1">
    <citation type="submission" date="2023-03" db="EMBL/GenBank/DDBJ databases">
        <title>Mating type loci evolution in Malassezia.</title>
        <authorList>
            <person name="Coelho M.A."/>
        </authorList>
    </citation>
    <scope>NUCLEOTIDE SEQUENCE</scope>
    <source>
        <strain evidence="14">CBS 11721</strain>
    </source>
</reference>
<dbReference type="SUPFAM" id="SSF52540">
    <property type="entry name" value="P-loop containing nucleoside triphosphate hydrolases"/>
    <property type="match status" value="1"/>
</dbReference>
<dbReference type="PROSITE" id="PS50893">
    <property type="entry name" value="ABC_TRANSPORTER_2"/>
    <property type="match status" value="1"/>
</dbReference>
<feature type="compositionally biased region" description="Basic residues" evidence="9">
    <location>
        <begin position="898"/>
        <end position="909"/>
    </location>
</feature>
<evidence type="ECO:0000256" key="5">
    <source>
        <dbReference type="ARBA" id="ARBA00022840"/>
    </source>
</evidence>
<feature type="transmembrane region" description="Helical" evidence="10">
    <location>
        <begin position="132"/>
        <end position="152"/>
    </location>
</feature>
<feature type="transmembrane region" description="Helical" evidence="10">
    <location>
        <begin position="356"/>
        <end position="375"/>
    </location>
</feature>
<dbReference type="PANTHER" id="PTHR24221:SF648">
    <property type="entry name" value="ABC-TYPE TRANSPORTER ATR1"/>
    <property type="match status" value="1"/>
</dbReference>
<organism evidence="14 15">
    <name type="scientific">Malassezia cuniculi</name>
    <dbReference type="NCBI Taxonomy" id="948313"/>
    <lineage>
        <taxon>Eukaryota</taxon>
        <taxon>Fungi</taxon>
        <taxon>Dikarya</taxon>
        <taxon>Basidiomycota</taxon>
        <taxon>Ustilaginomycotina</taxon>
        <taxon>Malasseziomycetes</taxon>
        <taxon>Malasseziales</taxon>
        <taxon>Malasseziaceae</taxon>
        <taxon>Malassezia</taxon>
    </lineage>
</organism>
<feature type="transmembrane region" description="Helical" evidence="10">
    <location>
        <begin position="102"/>
        <end position="120"/>
    </location>
</feature>
<dbReference type="GO" id="GO:0016887">
    <property type="term" value="F:ATP hydrolysis activity"/>
    <property type="evidence" value="ECO:0007669"/>
    <property type="project" value="InterPro"/>
</dbReference>
<dbReference type="InterPro" id="IPR036640">
    <property type="entry name" value="ABC1_TM_sf"/>
</dbReference>
<evidence type="ECO:0000313" key="14">
    <source>
        <dbReference type="EMBL" id="WFD36335.1"/>
    </source>
</evidence>
<dbReference type="SUPFAM" id="SSF90123">
    <property type="entry name" value="ABC transporter transmembrane region"/>
    <property type="match status" value="1"/>
</dbReference>
<evidence type="ECO:0000256" key="1">
    <source>
        <dbReference type="ARBA" id="ARBA00004141"/>
    </source>
</evidence>
<sequence>MSQTLGVLHLLQPAAVGATVAISLGSEGIARVARTAIADPNLPPELLPRPVTVARRERATTATKALVGGIAVTYLLSGALIAFNAVYGSWLPSSPLWTGVDVQAVGGLVAWALLALVLLAEERLRGSGYARGRIFLCAFIGFLTDVVSAIVFLSAARHVSRWEYAQLFIVAVRLLVYPTLVWVAIRERISYVNAEEEAPLLGNATPSTTDQPHSASFGVLIKRIRVLAPYLWPKNSVKLQLIAVLCMLLLVLGRVVNLMVPIALGQVVSSLGNGAAPWAAIAMFATLKLFQGSGGLITVAQNLLWFPLAWYSDVNMSMLMFDRVLNLSMSFHTKRRTGEVIRTLDRGAAINNFFEYLLFSLTPVFVDIFVAMIYLSAVFGWTIGLLLLIVMVTYTWCSIRITTWRTQLRREMNKKDSVCRSITTDSLLNYETIKCYSNEAYESARYRAALEDYRQAEFRLTSSLNMLNLIQNVILSAGTLVSVLYVAHRVVIGAATASQFVVFVSYLQQVYQPLSMLGTLYRVVNQNLVDTDKLMELLDEEVDIKDMPGAPDIQVNGGAIEFQDVSFAYDNGKMNAIRGLSFRVEPHQRVAVVGESGAGKSTIFKLLYRFYEPQEGRVLIDGQDIRTVTQQSLRKAIGIVPQEPSLFNSDIRSNVLYGDVDASEEAMVSATTAAQIHDRILEFPDGYDTVVGERGVRLSGGEKQRVAIARTVLKNPPILLLDEATSALDSQTERQLQAAFNTLMHGRSSLTIAHRLSTIINCDKIIVIDGGRVVEEGTHSELLEKNGKYASLWRQQSKTLAEQEAEAAGAQEVLIADVKPEEAGSKEAQTNHAPAAKAEEDTTKDESKTGESSTLADADEMAGTGSSSENAVTSQQQQQQPQQQQPQPNQPHPQGNRAARRKQKKKNRK</sequence>
<feature type="transmembrane region" description="Helical" evidence="10">
    <location>
        <begin position="65"/>
        <end position="90"/>
    </location>
</feature>
<dbReference type="PROSITE" id="PS00211">
    <property type="entry name" value="ABC_TRANSPORTER_1"/>
    <property type="match status" value="1"/>
</dbReference>
<evidence type="ECO:0000256" key="9">
    <source>
        <dbReference type="SAM" id="MobiDB-lite"/>
    </source>
</evidence>
<dbReference type="Gene3D" id="1.20.1560.10">
    <property type="entry name" value="ABC transporter type 1, transmembrane domain"/>
    <property type="match status" value="1"/>
</dbReference>
<evidence type="ECO:0000256" key="6">
    <source>
        <dbReference type="ARBA" id="ARBA00022989"/>
    </source>
</evidence>
<feature type="transmembrane region" description="Helical" evidence="10">
    <location>
        <begin position="164"/>
        <end position="185"/>
    </location>
</feature>
<evidence type="ECO:0000259" key="13">
    <source>
        <dbReference type="PROSITE" id="PS50929"/>
    </source>
</evidence>
<evidence type="ECO:0000256" key="11">
    <source>
        <dbReference type="SAM" id="SignalP"/>
    </source>
</evidence>
<comment type="subcellular location">
    <subcellularLocation>
        <location evidence="1">Membrane</location>
        <topology evidence="1">Multi-pass membrane protein</topology>
    </subcellularLocation>
</comment>
<feature type="transmembrane region" description="Helical" evidence="10">
    <location>
        <begin position="241"/>
        <end position="269"/>
    </location>
</feature>
<keyword evidence="11" id="KW-0732">Signal</keyword>
<dbReference type="InterPro" id="IPR027417">
    <property type="entry name" value="P-loop_NTPase"/>
</dbReference>
<dbReference type="GO" id="GO:0140359">
    <property type="term" value="F:ABC-type transporter activity"/>
    <property type="evidence" value="ECO:0007669"/>
    <property type="project" value="InterPro"/>
</dbReference>
<keyword evidence="6 10" id="KW-1133">Transmembrane helix</keyword>
<feature type="compositionally biased region" description="Basic and acidic residues" evidence="9">
    <location>
        <begin position="837"/>
        <end position="849"/>
    </location>
</feature>
<feature type="signal peptide" evidence="11">
    <location>
        <begin position="1"/>
        <end position="17"/>
    </location>
</feature>
<evidence type="ECO:0000256" key="3">
    <source>
        <dbReference type="ARBA" id="ARBA00022692"/>
    </source>
</evidence>
<dbReference type="GO" id="GO:0005524">
    <property type="term" value="F:ATP binding"/>
    <property type="evidence" value="ECO:0007669"/>
    <property type="project" value="UniProtKB-KW"/>
</dbReference>
<dbReference type="Gene3D" id="3.40.50.300">
    <property type="entry name" value="P-loop containing nucleotide triphosphate hydrolases"/>
    <property type="match status" value="1"/>
</dbReference>
<protein>
    <submittedName>
        <fullName evidence="14">ATP-binding cassette-type vacuolar membrane transporter Hmt1</fullName>
    </submittedName>
</protein>
<feature type="region of interest" description="Disordered" evidence="9">
    <location>
        <begin position="821"/>
        <end position="909"/>
    </location>
</feature>
<proteinExistence type="inferred from homology"/>
<evidence type="ECO:0000256" key="4">
    <source>
        <dbReference type="ARBA" id="ARBA00022741"/>
    </source>
</evidence>
<dbReference type="Proteomes" id="UP001219933">
    <property type="component" value="Chromosome 4"/>
</dbReference>
<dbReference type="CDD" id="cd18583">
    <property type="entry name" value="ABC_6TM_HMT1"/>
    <property type="match status" value="1"/>
</dbReference>
<dbReference type="InterPro" id="IPR017871">
    <property type="entry name" value="ABC_transporter-like_CS"/>
</dbReference>
<dbReference type="PANTHER" id="PTHR24221">
    <property type="entry name" value="ATP-BINDING CASSETTE SUB-FAMILY B"/>
    <property type="match status" value="1"/>
</dbReference>
<feature type="chain" id="PRO_5042276005" evidence="11">
    <location>
        <begin position="18"/>
        <end position="909"/>
    </location>
</feature>
<evidence type="ECO:0000259" key="12">
    <source>
        <dbReference type="PROSITE" id="PS50893"/>
    </source>
</evidence>
<dbReference type="AlphaFoldDB" id="A0AAF0EWI7"/>
<dbReference type="Pfam" id="PF00005">
    <property type="entry name" value="ABC_tran"/>
    <property type="match status" value="1"/>
</dbReference>
<feature type="compositionally biased region" description="Polar residues" evidence="9">
    <location>
        <begin position="864"/>
        <end position="874"/>
    </location>
</feature>
<dbReference type="GO" id="GO:0016020">
    <property type="term" value="C:membrane"/>
    <property type="evidence" value="ECO:0007669"/>
    <property type="project" value="UniProtKB-SubCell"/>
</dbReference>
<comment type="similarity">
    <text evidence="8">Belongs to the ABC transporter superfamily. ABCB family. Heavy Metal importer (TC 3.A.1.210) subfamily.</text>
</comment>
<feature type="domain" description="ABC transmembrane type-1" evidence="13">
    <location>
        <begin position="244"/>
        <end position="526"/>
    </location>
</feature>
<dbReference type="InterPro" id="IPR011527">
    <property type="entry name" value="ABC1_TM_dom"/>
</dbReference>
<evidence type="ECO:0000256" key="10">
    <source>
        <dbReference type="SAM" id="Phobius"/>
    </source>
</evidence>
<feature type="domain" description="ABC transporter" evidence="12">
    <location>
        <begin position="560"/>
        <end position="795"/>
    </location>
</feature>
<evidence type="ECO:0000256" key="8">
    <source>
        <dbReference type="ARBA" id="ARBA00024363"/>
    </source>
</evidence>
<keyword evidence="5 14" id="KW-0067">ATP-binding</keyword>
<evidence type="ECO:0000256" key="2">
    <source>
        <dbReference type="ARBA" id="ARBA00022448"/>
    </source>
</evidence>
<feature type="transmembrane region" description="Helical" evidence="10">
    <location>
        <begin position="464"/>
        <end position="484"/>
    </location>
</feature>
<dbReference type="EMBL" id="CP119880">
    <property type="protein sequence ID" value="WFD36335.1"/>
    <property type="molecule type" value="Genomic_DNA"/>
</dbReference>
<keyword evidence="2" id="KW-0813">Transport</keyword>
<keyword evidence="15" id="KW-1185">Reference proteome</keyword>
<gene>
    <name evidence="14" type="primary">hmt1</name>
    <name evidence="14" type="ORF">MCUN1_003214</name>
</gene>
<feature type="transmembrane region" description="Helical" evidence="10">
    <location>
        <begin position="289"/>
        <end position="311"/>
    </location>
</feature>
<name>A0AAF0EWI7_9BASI</name>